<evidence type="ECO:0000313" key="9">
    <source>
        <dbReference type="Proteomes" id="UP000838324"/>
    </source>
</evidence>
<evidence type="ECO:0008006" key="10">
    <source>
        <dbReference type="Google" id="ProtNLM"/>
    </source>
</evidence>
<feature type="transmembrane region" description="Helical" evidence="6">
    <location>
        <begin position="663"/>
        <end position="685"/>
    </location>
</feature>
<keyword evidence="9" id="KW-1185">Reference proteome</keyword>
<name>A0ABN8GJ88_9BACL</name>
<keyword evidence="5 6" id="KW-0472">Membrane</keyword>
<keyword evidence="3 6" id="KW-0812">Transmembrane</keyword>
<keyword evidence="4 6" id="KW-1133">Transmembrane helix</keyword>
<comment type="caution">
    <text evidence="8">The sequence shown here is derived from an EMBL/GenBank/DDBJ whole genome shotgun (WGS) entry which is preliminary data.</text>
</comment>
<dbReference type="RefSeq" id="WP_236335145.1">
    <property type="nucleotide sequence ID" value="NZ_CAKMMG010000004.1"/>
</dbReference>
<evidence type="ECO:0000313" key="8">
    <source>
        <dbReference type="EMBL" id="CAH1210408.1"/>
    </source>
</evidence>
<evidence type="ECO:0000256" key="4">
    <source>
        <dbReference type="ARBA" id="ARBA00022989"/>
    </source>
</evidence>
<evidence type="ECO:0000256" key="1">
    <source>
        <dbReference type="ARBA" id="ARBA00004162"/>
    </source>
</evidence>
<keyword evidence="7" id="KW-0732">Signal</keyword>
<dbReference type="Pfam" id="PF03170">
    <property type="entry name" value="BcsB"/>
    <property type="match status" value="1"/>
</dbReference>
<proteinExistence type="predicted"/>
<dbReference type="PANTHER" id="PTHR39083:SF1">
    <property type="entry name" value="CYCLIC DI-GMP-BINDING PROTEIN"/>
    <property type="match status" value="1"/>
</dbReference>
<sequence>MIKKQMMIWALCLSLVLIQLPAAAAAAAPPGAGKLTYETSFTGTDTSLSGGEVQQQYFSVMDYWNVNSVKINLHFQVSQITKDQQSSITLSLNGTPFYSFRPSPSNNGEQILSIPAPKAFLKEDSNTLTLQGDLKTAGDNNQVCYVDNSPDNWLHFFNTSGIAVTYTSKALTGGIRDFSERFSGIDTVKSNKSLMTVPENASSAELESATYALSGFAKENALTDKTIGMLPYREDSVQDKNAVVLVAMYDHVPGELKQLLSGTEDLATHALIQLVNKDTLPTLVVTSKDENLLIKAGRMAASTGLMSQMNSDLKVIDDATEVNEPAYVISSDVALTETGDKLSGPNHREQTYFVSLPSNRSIADSGKISLDFRYAENLDFARSLVTVSINDTPIGSKKLTKELANGDTLTLTVPQNLGISGNFSVKVAFDLEMQSAVCTPNTEQMPWAYIGKESLLHLNTKDRTDLLFNNYPYPFLRDGIYNHVAVVLPQEMDDYTYQSLANVFNLLGQYTSGNTGDIHYYTDEVSADNLKNNNILAIGSYKNNKVIRDSNDKLYFRYSKDGATLVSNEKMSIEEQYGAEIGTLQLVDSPYESGRGLMAVTAVNSGDYYLASKLIASEKDKWKVYGDGVVADKDGNVSAYRFKKVTGAEPDSALSQIVERSDVLGFVIAVVLVVALVLVALLLLLRKHMKKRGDRHET</sequence>
<feature type="chain" id="PRO_5046611445" description="Cellulose synthase" evidence="7">
    <location>
        <begin position="25"/>
        <end position="698"/>
    </location>
</feature>
<evidence type="ECO:0000256" key="6">
    <source>
        <dbReference type="SAM" id="Phobius"/>
    </source>
</evidence>
<comment type="subcellular location">
    <subcellularLocation>
        <location evidence="1">Cell membrane</location>
        <topology evidence="1">Single-pass membrane protein</topology>
    </subcellularLocation>
</comment>
<dbReference type="EMBL" id="CAKMMG010000004">
    <property type="protein sequence ID" value="CAH1210408.1"/>
    <property type="molecule type" value="Genomic_DNA"/>
</dbReference>
<dbReference type="PANTHER" id="PTHR39083">
    <property type="entry name" value="CYCLIC DI-GMP-BINDING PROTEIN"/>
    <property type="match status" value="1"/>
</dbReference>
<organism evidence="8 9">
    <name type="scientific">Paenibacillus auburnensis</name>
    <dbReference type="NCBI Taxonomy" id="2905649"/>
    <lineage>
        <taxon>Bacteria</taxon>
        <taxon>Bacillati</taxon>
        <taxon>Bacillota</taxon>
        <taxon>Bacilli</taxon>
        <taxon>Bacillales</taxon>
        <taxon>Paenibacillaceae</taxon>
        <taxon>Paenibacillus</taxon>
    </lineage>
</organism>
<accession>A0ABN8GJ88</accession>
<evidence type="ECO:0000256" key="7">
    <source>
        <dbReference type="SAM" id="SignalP"/>
    </source>
</evidence>
<dbReference type="Gene3D" id="2.60.120.260">
    <property type="entry name" value="Galactose-binding domain-like"/>
    <property type="match status" value="2"/>
</dbReference>
<evidence type="ECO:0000256" key="5">
    <source>
        <dbReference type="ARBA" id="ARBA00023136"/>
    </source>
</evidence>
<feature type="signal peptide" evidence="7">
    <location>
        <begin position="1"/>
        <end position="24"/>
    </location>
</feature>
<gene>
    <name evidence="8" type="ORF">PAECIP111892_03485</name>
</gene>
<dbReference type="Proteomes" id="UP000838324">
    <property type="component" value="Unassembled WGS sequence"/>
</dbReference>
<dbReference type="InterPro" id="IPR018513">
    <property type="entry name" value="Cell_synthase_bac"/>
</dbReference>
<reference evidence="8" key="1">
    <citation type="submission" date="2022-01" db="EMBL/GenBank/DDBJ databases">
        <authorList>
            <person name="Criscuolo A."/>
        </authorList>
    </citation>
    <scope>NUCLEOTIDE SEQUENCE</scope>
    <source>
        <strain evidence="8">CIP111892</strain>
    </source>
</reference>
<protein>
    <recommendedName>
        <fullName evidence="10">Cellulose synthase</fullName>
    </recommendedName>
</protein>
<keyword evidence="2" id="KW-1003">Cell membrane</keyword>
<evidence type="ECO:0000256" key="2">
    <source>
        <dbReference type="ARBA" id="ARBA00022475"/>
    </source>
</evidence>
<evidence type="ECO:0000256" key="3">
    <source>
        <dbReference type="ARBA" id="ARBA00022692"/>
    </source>
</evidence>